<sequence length="47" mass="5191">MKPPPITGRRLVMFTDPLEAGASNAARQQQVWHTPAAHGMQGLRLRP</sequence>
<dbReference type="EMBL" id="JACIEM010000001">
    <property type="protein sequence ID" value="MBB4002221.1"/>
    <property type="molecule type" value="Genomic_DNA"/>
</dbReference>
<reference evidence="2 3" key="1">
    <citation type="submission" date="2020-08" db="EMBL/GenBank/DDBJ databases">
        <title>Genomic Encyclopedia of Type Strains, Phase IV (KMG-IV): sequencing the most valuable type-strain genomes for metagenomic binning, comparative biology and taxonomic classification.</title>
        <authorList>
            <person name="Goeker M."/>
        </authorList>
    </citation>
    <scope>NUCLEOTIDE SEQUENCE [LARGE SCALE GENOMIC DNA]</scope>
    <source>
        <strain evidence="2 3">DSM 103570</strain>
    </source>
</reference>
<proteinExistence type="predicted"/>
<dbReference type="Proteomes" id="UP000588647">
    <property type="component" value="Unassembled WGS sequence"/>
</dbReference>
<dbReference type="AlphaFoldDB" id="A0A7W6HBW1"/>
<organism evidence="2 3">
    <name type="scientific">Aurantimonas endophytica</name>
    <dbReference type="NCBI Taxonomy" id="1522175"/>
    <lineage>
        <taxon>Bacteria</taxon>
        <taxon>Pseudomonadati</taxon>
        <taxon>Pseudomonadota</taxon>
        <taxon>Alphaproteobacteria</taxon>
        <taxon>Hyphomicrobiales</taxon>
        <taxon>Aurantimonadaceae</taxon>
        <taxon>Aurantimonas</taxon>
    </lineage>
</organism>
<evidence type="ECO:0000313" key="3">
    <source>
        <dbReference type="Proteomes" id="UP000588647"/>
    </source>
</evidence>
<evidence type="ECO:0000256" key="1">
    <source>
        <dbReference type="SAM" id="MobiDB-lite"/>
    </source>
</evidence>
<evidence type="ECO:0000313" key="2">
    <source>
        <dbReference type="EMBL" id="MBB4002221.1"/>
    </source>
</evidence>
<name>A0A7W6HBW1_9HYPH</name>
<keyword evidence="3" id="KW-1185">Reference proteome</keyword>
<protein>
    <submittedName>
        <fullName evidence="2">Uncharacterized protein</fullName>
    </submittedName>
</protein>
<gene>
    <name evidence="2" type="ORF">GGR03_001268</name>
</gene>
<feature type="region of interest" description="Disordered" evidence="1">
    <location>
        <begin position="22"/>
        <end position="47"/>
    </location>
</feature>
<comment type="caution">
    <text evidence="2">The sequence shown here is derived from an EMBL/GenBank/DDBJ whole genome shotgun (WGS) entry which is preliminary data.</text>
</comment>
<accession>A0A7W6HBW1</accession>